<gene>
    <name evidence="1" type="ordered locus">TERTU_0133</name>
</gene>
<accession>C5BLB9</accession>
<dbReference type="EMBL" id="CP001614">
    <property type="protein sequence ID" value="ACR10844.1"/>
    <property type="molecule type" value="Genomic_DNA"/>
</dbReference>
<dbReference type="STRING" id="377629.TERTU_0133"/>
<name>C5BLB9_TERTT</name>
<dbReference type="AlphaFoldDB" id="C5BLB9"/>
<protein>
    <submittedName>
        <fullName evidence="1">Uncharacterized protein</fullName>
    </submittedName>
</protein>
<dbReference type="Proteomes" id="UP000009080">
    <property type="component" value="Chromosome"/>
</dbReference>
<organism evidence="1 2">
    <name type="scientific">Teredinibacter turnerae (strain ATCC 39867 / T7901)</name>
    <dbReference type="NCBI Taxonomy" id="377629"/>
    <lineage>
        <taxon>Bacteria</taxon>
        <taxon>Pseudomonadati</taxon>
        <taxon>Pseudomonadota</taxon>
        <taxon>Gammaproteobacteria</taxon>
        <taxon>Cellvibrionales</taxon>
        <taxon>Cellvibrionaceae</taxon>
        <taxon>Teredinibacter</taxon>
    </lineage>
</organism>
<proteinExistence type="predicted"/>
<sequence>MSPILFAALALQAAKLPFYKHFFRPIKSWPIGQLSGVLIAPTVYIVPPELFVAYLIT</sequence>
<evidence type="ECO:0000313" key="1">
    <source>
        <dbReference type="EMBL" id="ACR10844.1"/>
    </source>
</evidence>
<reference evidence="1 2" key="1">
    <citation type="journal article" date="2009" name="PLoS ONE">
        <title>The complete genome of Teredinibacter turnerae T7901: an intracellular endosymbiont of marine wood-boring bivalves (shipworms).</title>
        <authorList>
            <person name="Yang J.C."/>
            <person name="Madupu R."/>
            <person name="Durkin A.S."/>
            <person name="Ekborg N.A."/>
            <person name="Pedamallu C.S."/>
            <person name="Hostetler J.B."/>
            <person name="Radune D."/>
            <person name="Toms B.S."/>
            <person name="Henrissat B."/>
            <person name="Coutinho P.M."/>
            <person name="Schwarz S."/>
            <person name="Field L."/>
            <person name="Trindade-Silva A.E."/>
            <person name="Soares C.A.G."/>
            <person name="Elshahawi S."/>
            <person name="Hanora A."/>
            <person name="Schmidt E.W."/>
            <person name="Haygood M.G."/>
            <person name="Posfai J."/>
            <person name="Benner J."/>
            <person name="Madinger C."/>
            <person name="Nove J."/>
            <person name="Anton B."/>
            <person name="Chaudhary K."/>
            <person name="Foster J."/>
            <person name="Holman A."/>
            <person name="Kumar S."/>
            <person name="Lessard P.A."/>
            <person name="Luyten Y.A."/>
            <person name="Slatko B."/>
            <person name="Wood N."/>
            <person name="Wu B."/>
            <person name="Teplitski M."/>
            <person name="Mougous J.D."/>
            <person name="Ward N."/>
            <person name="Eisen J.A."/>
            <person name="Badger J.H."/>
            <person name="Distel D.L."/>
        </authorList>
    </citation>
    <scope>NUCLEOTIDE SEQUENCE [LARGE SCALE GENOMIC DNA]</scope>
    <source>
        <strain evidence="2">ATCC 39867 / T7901</strain>
    </source>
</reference>
<keyword evidence="2" id="KW-1185">Reference proteome</keyword>
<dbReference type="HOGENOM" id="CLU_2995141_0_0_6"/>
<dbReference type="KEGG" id="ttu:TERTU_0133"/>
<evidence type="ECO:0000313" key="2">
    <source>
        <dbReference type="Proteomes" id="UP000009080"/>
    </source>
</evidence>